<dbReference type="InterPro" id="IPR043195">
    <property type="entry name" value="TTC12"/>
</dbReference>
<evidence type="ECO:0000313" key="2">
    <source>
        <dbReference type="Proteomes" id="UP000664940"/>
    </source>
</evidence>
<dbReference type="SUPFAM" id="SSF48371">
    <property type="entry name" value="ARM repeat"/>
    <property type="match status" value="1"/>
</dbReference>
<dbReference type="GO" id="GO:0007288">
    <property type="term" value="P:sperm axoneme assembly"/>
    <property type="evidence" value="ECO:0007669"/>
    <property type="project" value="TreeGrafter"/>
</dbReference>
<comment type="caution">
    <text evidence="1">The sequence shown here is derived from an EMBL/GenBank/DDBJ whole genome shotgun (WGS) entry which is preliminary data.</text>
</comment>
<dbReference type="GO" id="GO:0005737">
    <property type="term" value="C:cytoplasm"/>
    <property type="evidence" value="ECO:0007669"/>
    <property type="project" value="TreeGrafter"/>
</dbReference>
<dbReference type="GO" id="GO:0005813">
    <property type="term" value="C:centrosome"/>
    <property type="evidence" value="ECO:0007669"/>
    <property type="project" value="TreeGrafter"/>
</dbReference>
<dbReference type="PANTHER" id="PTHR46540">
    <property type="entry name" value="TETRATRICOPEPTIDE REPEAT PROTEIN 12"/>
    <property type="match status" value="1"/>
</dbReference>
<gene>
    <name evidence="1" type="ORF">HJG60_019690</name>
</gene>
<dbReference type="Gene3D" id="1.25.10.10">
    <property type="entry name" value="Leucine-rich Repeat Variant"/>
    <property type="match status" value="1"/>
</dbReference>
<organism evidence="1 2">
    <name type="scientific">Phyllostomus discolor</name>
    <name type="common">pale spear-nosed bat</name>
    <dbReference type="NCBI Taxonomy" id="89673"/>
    <lineage>
        <taxon>Eukaryota</taxon>
        <taxon>Metazoa</taxon>
        <taxon>Chordata</taxon>
        <taxon>Craniata</taxon>
        <taxon>Vertebrata</taxon>
        <taxon>Euteleostomi</taxon>
        <taxon>Mammalia</taxon>
        <taxon>Eutheria</taxon>
        <taxon>Laurasiatheria</taxon>
        <taxon>Chiroptera</taxon>
        <taxon>Yangochiroptera</taxon>
        <taxon>Phyllostomidae</taxon>
        <taxon>Phyllostominae</taxon>
        <taxon>Phyllostomus</taxon>
    </lineage>
</organism>
<evidence type="ECO:0000313" key="1">
    <source>
        <dbReference type="EMBL" id="KAF6106888.1"/>
    </source>
</evidence>
<protein>
    <submittedName>
        <fullName evidence="1">Tetratricopeptide repeat domain 12</fullName>
    </submittedName>
</protein>
<dbReference type="EMBL" id="JABVXQ010000006">
    <property type="protein sequence ID" value="KAF6106888.1"/>
    <property type="molecule type" value="Genomic_DNA"/>
</dbReference>
<reference evidence="1 2" key="1">
    <citation type="journal article" date="2020" name="Nature">
        <title>Six reference-quality genomes reveal evolution of bat adaptations.</title>
        <authorList>
            <person name="Jebb D."/>
            <person name="Huang Z."/>
            <person name="Pippel M."/>
            <person name="Hughes G.M."/>
            <person name="Lavrichenko K."/>
            <person name="Devanna P."/>
            <person name="Winkler S."/>
            <person name="Jermiin L.S."/>
            <person name="Skirmuntt E.C."/>
            <person name="Katzourakis A."/>
            <person name="Burkitt-Gray L."/>
            <person name="Ray D.A."/>
            <person name="Sullivan K.A.M."/>
            <person name="Roscito J.G."/>
            <person name="Kirilenko B.M."/>
            <person name="Davalos L.M."/>
            <person name="Corthals A.P."/>
            <person name="Power M.L."/>
            <person name="Jones G."/>
            <person name="Ransome R.D."/>
            <person name="Dechmann D.K.N."/>
            <person name="Locatelli A.G."/>
            <person name="Puechmaille S.J."/>
            <person name="Fedrigo O."/>
            <person name="Jarvis E.D."/>
            <person name="Hiller M."/>
            <person name="Vernes S.C."/>
            <person name="Myers E.W."/>
            <person name="Teeling E.C."/>
        </authorList>
    </citation>
    <scope>NUCLEOTIDE SEQUENCE [LARGE SCALE GENOMIC DNA]</scope>
    <source>
        <strain evidence="1">Bat1K_MPI-CBG_1</strain>
    </source>
</reference>
<dbReference type="AlphaFoldDB" id="A0A834A9E2"/>
<proteinExistence type="predicted"/>
<dbReference type="PANTHER" id="PTHR46540:SF1">
    <property type="entry name" value="TETRATRICOPEPTIDE REPEAT PROTEIN 12"/>
    <property type="match status" value="1"/>
</dbReference>
<dbReference type="GO" id="GO:0070286">
    <property type="term" value="P:axonemal dynein complex assembly"/>
    <property type="evidence" value="ECO:0007669"/>
    <property type="project" value="TreeGrafter"/>
</dbReference>
<dbReference type="InterPro" id="IPR011989">
    <property type="entry name" value="ARM-like"/>
</dbReference>
<dbReference type="Proteomes" id="UP000664940">
    <property type="component" value="Unassembled WGS sequence"/>
</dbReference>
<sequence length="106" mass="11280">MFSLPAEFSVLMTLLSSEDEVLVGNAALCLGNCMEVPQVASTLLKTDIVQVLLKLAGGDAQKTAVQLNAGIALGKLCTAEPRFAVQLRELHGMEILNSTVKHIKDS</sequence>
<name>A0A834A9E2_9CHIR</name>
<dbReference type="InterPro" id="IPR016024">
    <property type="entry name" value="ARM-type_fold"/>
</dbReference>
<accession>A0A834A9E2</accession>